<dbReference type="Proteomes" id="UP000886501">
    <property type="component" value="Unassembled WGS sequence"/>
</dbReference>
<accession>A0ACB6Z883</accession>
<proteinExistence type="predicted"/>
<gene>
    <name evidence="1" type="ORF">BDM02DRAFT_3189461</name>
</gene>
<comment type="caution">
    <text evidence="1">The sequence shown here is derived from an EMBL/GenBank/DDBJ whole genome shotgun (WGS) entry which is preliminary data.</text>
</comment>
<evidence type="ECO:0000313" key="1">
    <source>
        <dbReference type="EMBL" id="KAF9645724.1"/>
    </source>
</evidence>
<reference evidence="1" key="1">
    <citation type="submission" date="2019-10" db="EMBL/GenBank/DDBJ databases">
        <authorList>
            <consortium name="DOE Joint Genome Institute"/>
            <person name="Kuo A."/>
            <person name="Miyauchi S."/>
            <person name="Kiss E."/>
            <person name="Drula E."/>
            <person name="Kohler A."/>
            <person name="Sanchez-Garcia M."/>
            <person name="Andreopoulos B."/>
            <person name="Barry K.W."/>
            <person name="Bonito G."/>
            <person name="Buee M."/>
            <person name="Carver A."/>
            <person name="Chen C."/>
            <person name="Cichocki N."/>
            <person name="Clum A."/>
            <person name="Culley D."/>
            <person name="Crous P.W."/>
            <person name="Fauchery L."/>
            <person name="Girlanda M."/>
            <person name="Hayes R."/>
            <person name="Keri Z."/>
            <person name="Labutti K."/>
            <person name="Lipzen A."/>
            <person name="Lombard V."/>
            <person name="Magnuson J."/>
            <person name="Maillard F."/>
            <person name="Morin E."/>
            <person name="Murat C."/>
            <person name="Nolan M."/>
            <person name="Ohm R."/>
            <person name="Pangilinan J."/>
            <person name="Pereira M."/>
            <person name="Perotto S."/>
            <person name="Peter M."/>
            <person name="Riley R."/>
            <person name="Sitrit Y."/>
            <person name="Stielow B."/>
            <person name="Szollosi G."/>
            <person name="Zifcakova L."/>
            <person name="Stursova M."/>
            <person name="Spatafora J.W."/>
            <person name="Tedersoo L."/>
            <person name="Vaario L.-M."/>
            <person name="Yamada A."/>
            <person name="Yan M."/>
            <person name="Wang P."/>
            <person name="Xu J."/>
            <person name="Bruns T."/>
            <person name="Baldrian P."/>
            <person name="Vilgalys R."/>
            <person name="Henrissat B."/>
            <person name="Grigoriev I.V."/>
            <person name="Hibbett D."/>
            <person name="Nagy L.G."/>
            <person name="Martin F.M."/>
        </authorList>
    </citation>
    <scope>NUCLEOTIDE SEQUENCE</scope>
    <source>
        <strain evidence="1">P2</strain>
    </source>
</reference>
<keyword evidence="2" id="KW-1185">Reference proteome</keyword>
<dbReference type="EMBL" id="MU118080">
    <property type="protein sequence ID" value="KAF9645724.1"/>
    <property type="molecule type" value="Genomic_DNA"/>
</dbReference>
<evidence type="ECO:0000313" key="2">
    <source>
        <dbReference type="Proteomes" id="UP000886501"/>
    </source>
</evidence>
<protein>
    <submittedName>
        <fullName evidence="1">Uncharacterized protein</fullName>
    </submittedName>
</protein>
<name>A0ACB6Z883_THEGA</name>
<reference evidence="1" key="2">
    <citation type="journal article" date="2020" name="Nat. Commun.">
        <title>Large-scale genome sequencing of mycorrhizal fungi provides insights into the early evolution of symbiotic traits.</title>
        <authorList>
            <person name="Miyauchi S."/>
            <person name="Kiss E."/>
            <person name="Kuo A."/>
            <person name="Drula E."/>
            <person name="Kohler A."/>
            <person name="Sanchez-Garcia M."/>
            <person name="Morin E."/>
            <person name="Andreopoulos B."/>
            <person name="Barry K.W."/>
            <person name="Bonito G."/>
            <person name="Buee M."/>
            <person name="Carver A."/>
            <person name="Chen C."/>
            <person name="Cichocki N."/>
            <person name="Clum A."/>
            <person name="Culley D."/>
            <person name="Crous P.W."/>
            <person name="Fauchery L."/>
            <person name="Girlanda M."/>
            <person name="Hayes R.D."/>
            <person name="Keri Z."/>
            <person name="LaButti K."/>
            <person name="Lipzen A."/>
            <person name="Lombard V."/>
            <person name="Magnuson J."/>
            <person name="Maillard F."/>
            <person name="Murat C."/>
            <person name="Nolan M."/>
            <person name="Ohm R.A."/>
            <person name="Pangilinan J."/>
            <person name="Pereira M.F."/>
            <person name="Perotto S."/>
            <person name="Peter M."/>
            <person name="Pfister S."/>
            <person name="Riley R."/>
            <person name="Sitrit Y."/>
            <person name="Stielow J.B."/>
            <person name="Szollosi G."/>
            <person name="Zifcakova L."/>
            <person name="Stursova M."/>
            <person name="Spatafora J.W."/>
            <person name="Tedersoo L."/>
            <person name="Vaario L.M."/>
            <person name="Yamada A."/>
            <person name="Yan M."/>
            <person name="Wang P."/>
            <person name="Xu J."/>
            <person name="Bruns T."/>
            <person name="Baldrian P."/>
            <person name="Vilgalys R."/>
            <person name="Dunand C."/>
            <person name="Henrissat B."/>
            <person name="Grigoriev I.V."/>
            <person name="Hibbett D."/>
            <person name="Nagy L.G."/>
            <person name="Martin F.M."/>
        </authorList>
    </citation>
    <scope>NUCLEOTIDE SEQUENCE</scope>
    <source>
        <strain evidence="1">P2</strain>
    </source>
</reference>
<organism evidence="1 2">
    <name type="scientific">Thelephora ganbajun</name>
    <name type="common">Ganba fungus</name>
    <dbReference type="NCBI Taxonomy" id="370292"/>
    <lineage>
        <taxon>Eukaryota</taxon>
        <taxon>Fungi</taxon>
        <taxon>Dikarya</taxon>
        <taxon>Basidiomycota</taxon>
        <taxon>Agaricomycotina</taxon>
        <taxon>Agaricomycetes</taxon>
        <taxon>Thelephorales</taxon>
        <taxon>Thelephoraceae</taxon>
        <taxon>Thelephora</taxon>
    </lineage>
</organism>
<sequence>MGHRPPPSTSILTRKADLPDLADPLAYLSPTVTKSFTEYDTQVSPHPPSYSHEASQHLMAIRLINKSDKLPCPGLPVHNSLRVIHQVQHLSVTPSTLTLLLNPEAVTYLWELDPDSRCHLRKAACACNESHQDRKFHETLAQVDADKVEANQKADQVKAEKAAEKREMLEAFQPVLSLSKLNEMTIENDHLSRICQQLIWHRDIGKDVNLKGIHNMKKDGHLHLSQVTTEELSGEDMNPFTGSDGNEEMDGGQEDSEDKESSQPNADMDEIPPVMDNINSFDADDILLDVDDPEILLYGGSKDDVEEEEEEATDGEDSDVIDLADDEDPATIKEHWWLLSNLEAGCVWDHDDYSCAFDAVFMTFYSIYGQSNHTWRNIWKGKSPQWNIPLRNLFDLLLSVTTTNNYSPQECSLWFSQCQDIFQDQVTESNFGLFPRSPHPAPVGDILQQILGGTNAEPLTYQHLVCTGCGAKKNDTCFSLSYLGHSFNLDPLCHSQDPAILPLQLALTQYIEKYRSSWTWFELREGEQFVLPSLEISYRPLDVQQMHTLQAIIYLGGGHFTARMRKGPDTWWSYDGQWQFGKPQLEVIKTEEELRWFGERNPAFLIYCRCDANN</sequence>